<evidence type="ECO:0000256" key="9">
    <source>
        <dbReference type="ARBA" id="ARBA00022989"/>
    </source>
</evidence>
<keyword evidence="4" id="KW-0645">Protease</keyword>
<gene>
    <name evidence="14" type="ORF">CXU09_07530</name>
</gene>
<comment type="cofactor">
    <cofactor evidence="1">
        <name>Zn(2+)</name>
        <dbReference type="ChEBI" id="CHEBI:29105"/>
    </cofactor>
</comment>
<keyword evidence="8" id="KW-0862">Zinc</keyword>
<keyword evidence="11 12" id="KW-0472">Membrane</keyword>
<evidence type="ECO:0000256" key="7">
    <source>
        <dbReference type="ARBA" id="ARBA00022801"/>
    </source>
</evidence>
<evidence type="ECO:0000313" key="14">
    <source>
        <dbReference type="EMBL" id="PNC55930.1"/>
    </source>
</evidence>
<evidence type="ECO:0000256" key="12">
    <source>
        <dbReference type="SAM" id="Phobius"/>
    </source>
</evidence>
<feature type="domain" description="Peptidase M50" evidence="13">
    <location>
        <begin position="42"/>
        <end position="187"/>
    </location>
</feature>
<dbReference type="PANTHER" id="PTHR39188">
    <property type="entry name" value="MEMBRANE-ASSOCIATED ZINC METALLOPROTEASE M50B"/>
    <property type="match status" value="1"/>
</dbReference>
<evidence type="ECO:0000256" key="4">
    <source>
        <dbReference type="ARBA" id="ARBA00022670"/>
    </source>
</evidence>
<organism evidence="14 15">
    <name type="scientific">Akkermansia muciniphila</name>
    <dbReference type="NCBI Taxonomy" id="239935"/>
    <lineage>
        <taxon>Bacteria</taxon>
        <taxon>Pseudomonadati</taxon>
        <taxon>Verrucomicrobiota</taxon>
        <taxon>Verrucomicrobiia</taxon>
        <taxon>Verrucomicrobiales</taxon>
        <taxon>Akkermansiaceae</taxon>
        <taxon>Akkermansia</taxon>
    </lineage>
</organism>
<sequence>MVHFTLFGIPVYIRPSFWVVLAIFGGALSISSVEDLIYPALFVIAGFVAILSHEMGHALVGRKLGGGQQTIVLELFGGLTSSHGMQLTRGGRALMILAGPMMTLLLGIISLGLTWNIVAPVMTSYNLNFWDLAISPFTAALISPKLYILSCLIMIGEWWTILNLLPIYPLDGGQLIAQYIRSPRKVFMTGFITAILIGLLSFQLFHGYFIPIFMALFAYSNYREYKNAPF</sequence>
<comment type="caution">
    <text evidence="14">The sequence shown here is derived from an EMBL/GenBank/DDBJ whole genome shotgun (WGS) entry which is preliminary data.</text>
</comment>
<evidence type="ECO:0000256" key="8">
    <source>
        <dbReference type="ARBA" id="ARBA00022833"/>
    </source>
</evidence>
<feature type="transmembrane region" description="Helical" evidence="12">
    <location>
        <begin position="12"/>
        <end position="30"/>
    </location>
</feature>
<dbReference type="GO" id="GO:0006508">
    <property type="term" value="P:proteolysis"/>
    <property type="evidence" value="ECO:0007669"/>
    <property type="project" value="UniProtKB-KW"/>
</dbReference>
<dbReference type="EMBL" id="PJKN01000004">
    <property type="protein sequence ID" value="PNC55930.1"/>
    <property type="molecule type" value="Genomic_DNA"/>
</dbReference>
<dbReference type="GO" id="GO:0046872">
    <property type="term" value="F:metal ion binding"/>
    <property type="evidence" value="ECO:0007669"/>
    <property type="project" value="UniProtKB-KW"/>
</dbReference>
<dbReference type="RefSeq" id="WP_102732764.1">
    <property type="nucleotide sequence ID" value="NZ_CP010553.1"/>
</dbReference>
<dbReference type="Proteomes" id="UP000235914">
    <property type="component" value="Unassembled WGS sequence"/>
</dbReference>
<keyword evidence="5 12" id="KW-0812">Transmembrane</keyword>
<proteinExistence type="inferred from homology"/>
<evidence type="ECO:0000256" key="5">
    <source>
        <dbReference type="ARBA" id="ARBA00022692"/>
    </source>
</evidence>
<comment type="subcellular location">
    <subcellularLocation>
        <location evidence="2">Membrane</location>
        <topology evidence="2">Multi-pass membrane protein</topology>
    </subcellularLocation>
</comment>
<dbReference type="AlphaFoldDB" id="A0AAP8T8Z4"/>
<protein>
    <recommendedName>
        <fullName evidence="13">Peptidase M50 domain-containing protein</fullName>
    </recommendedName>
</protein>
<evidence type="ECO:0000256" key="6">
    <source>
        <dbReference type="ARBA" id="ARBA00022723"/>
    </source>
</evidence>
<feature type="transmembrane region" description="Helical" evidence="12">
    <location>
        <begin position="93"/>
        <end position="118"/>
    </location>
</feature>
<accession>A0AAP8T8Z4</accession>
<dbReference type="GO" id="GO:0016020">
    <property type="term" value="C:membrane"/>
    <property type="evidence" value="ECO:0007669"/>
    <property type="project" value="UniProtKB-SubCell"/>
</dbReference>
<evidence type="ECO:0000256" key="1">
    <source>
        <dbReference type="ARBA" id="ARBA00001947"/>
    </source>
</evidence>
<dbReference type="PANTHER" id="PTHR39188:SF3">
    <property type="entry name" value="STAGE IV SPORULATION PROTEIN FB"/>
    <property type="match status" value="1"/>
</dbReference>
<keyword evidence="7" id="KW-0378">Hydrolase</keyword>
<evidence type="ECO:0000256" key="2">
    <source>
        <dbReference type="ARBA" id="ARBA00004141"/>
    </source>
</evidence>
<comment type="similarity">
    <text evidence="3">Belongs to the peptidase M50B family.</text>
</comment>
<evidence type="ECO:0000259" key="13">
    <source>
        <dbReference type="Pfam" id="PF02163"/>
    </source>
</evidence>
<keyword evidence="10" id="KW-0482">Metalloprotease</keyword>
<evidence type="ECO:0000256" key="3">
    <source>
        <dbReference type="ARBA" id="ARBA00007931"/>
    </source>
</evidence>
<feature type="transmembrane region" description="Helical" evidence="12">
    <location>
        <begin position="146"/>
        <end position="165"/>
    </location>
</feature>
<feature type="transmembrane region" description="Helical" evidence="12">
    <location>
        <begin position="36"/>
        <end position="53"/>
    </location>
</feature>
<name>A0AAP8T8Z4_9BACT</name>
<evidence type="ECO:0000256" key="11">
    <source>
        <dbReference type="ARBA" id="ARBA00023136"/>
    </source>
</evidence>
<keyword evidence="6" id="KW-0479">Metal-binding</keyword>
<reference evidence="14 15" key="1">
    <citation type="journal article" date="2017" name="BMC Genomics">
        <title>Genome sequencing of 39 Akkermansia muciniphila isolates reveals its population structure, genomic and functional diverisity, and global distribution in mammalian gut microbiotas.</title>
        <authorList>
            <person name="Guo X."/>
            <person name="Li S."/>
            <person name="Zhang J."/>
            <person name="Wu F."/>
            <person name="Li X."/>
            <person name="Wu D."/>
            <person name="Zhang M."/>
            <person name="Ou Z."/>
            <person name="Jie Z."/>
            <person name="Yan Q."/>
            <person name="Li P."/>
            <person name="Yi J."/>
            <person name="Peng Y."/>
        </authorList>
    </citation>
    <scope>NUCLEOTIDE SEQUENCE [LARGE SCALE GENOMIC DNA]</scope>
    <source>
        <strain evidence="14 15">GP43</strain>
    </source>
</reference>
<dbReference type="InterPro" id="IPR008915">
    <property type="entry name" value="Peptidase_M50"/>
</dbReference>
<evidence type="ECO:0000256" key="10">
    <source>
        <dbReference type="ARBA" id="ARBA00023049"/>
    </source>
</evidence>
<dbReference type="GO" id="GO:0008237">
    <property type="term" value="F:metallopeptidase activity"/>
    <property type="evidence" value="ECO:0007669"/>
    <property type="project" value="UniProtKB-KW"/>
</dbReference>
<keyword evidence="9 12" id="KW-1133">Transmembrane helix</keyword>
<evidence type="ECO:0000313" key="15">
    <source>
        <dbReference type="Proteomes" id="UP000235914"/>
    </source>
</evidence>
<feature type="transmembrane region" description="Helical" evidence="12">
    <location>
        <begin position="186"/>
        <end position="219"/>
    </location>
</feature>
<dbReference type="Pfam" id="PF02163">
    <property type="entry name" value="Peptidase_M50"/>
    <property type="match status" value="1"/>
</dbReference>